<evidence type="ECO:0000313" key="1">
    <source>
        <dbReference type="EMBL" id="KAK8976069.1"/>
    </source>
</evidence>
<gene>
    <name evidence="1" type="ORF">V6N11_000337</name>
</gene>
<protein>
    <submittedName>
        <fullName evidence="1">Uncharacterized protein</fullName>
    </submittedName>
</protein>
<sequence>MWLNALCHRSTSLISILHHRGSSYGGALWPGWCFDYVQYGDWLRVAPKKPQEGSSLPRGRIRYHDVGSLSNVPSNDLGKGAAKANLNHEATVVKLGTPLDANLGENMTDDNMVEDLLDTDSIGTEQGPTLFDAYIATSPIATRKDEATIVASLVAAGTVVFAVSTLEVLSGKVSMPNSDSNQVLLDFDTWLAAQHVYYVTNKHSKHKTGSHSSMQSSTISDFVKAKPPRSFLISILKTPKVLKLG</sequence>
<accession>A0ABR2NIS8</accession>
<dbReference type="EMBL" id="JBBPBN010000137">
    <property type="protein sequence ID" value="KAK8976069.1"/>
    <property type="molecule type" value="Genomic_DNA"/>
</dbReference>
<comment type="caution">
    <text evidence="1">The sequence shown here is derived from an EMBL/GenBank/DDBJ whole genome shotgun (WGS) entry which is preliminary data.</text>
</comment>
<organism evidence="1 2">
    <name type="scientific">Hibiscus sabdariffa</name>
    <name type="common">roselle</name>
    <dbReference type="NCBI Taxonomy" id="183260"/>
    <lineage>
        <taxon>Eukaryota</taxon>
        <taxon>Viridiplantae</taxon>
        <taxon>Streptophyta</taxon>
        <taxon>Embryophyta</taxon>
        <taxon>Tracheophyta</taxon>
        <taxon>Spermatophyta</taxon>
        <taxon>Magnoliopsida</taxon>
        <taxon>eudicotyledons</taxon>
        <taxon>Gunneridae</taxon>
        <taxon>Pentapetalae</taxon>
        <taxon>rosids</taxon>
        <taxon>malvids</taxon>
        <taxon>Malvales</taxon>
        <taxon>Malvaceae</taxon>
        <taxon>Malvoideae</taxon>
        <taxon>Hibiscus</taxon>
    </lineage>
</organism>
<reference evidence="1 2" key="1">
    <citation type="journal article" date="2024" name="G3 (Bethesda)">
        <title>Genome assembly of Hibiscus sabdariffa L. provides insights into metabolisms of medicinal natural products.</title>
        <authorList>
            <person name="Kim T."/>
        </authorList>
    </citation>
    <scope>NUCLEOTIDE SEQUENCE [LARGE SCALE GENOMIC DNA]</scope>
    <source>
        <strain evidence="1">TK-2024</strain>
        <tissue evidence="1">Old leaves</tissue>
    </source>
</reference>
<name>A0ABR2NIS8_9ROSI</name>
<evidence type="ECO:0000313" key="2">
    <source>
        <dbReference type="Proteomes" id="UP001396334"/>
    </source>
</evidence>
<keyword evidence="2" id="KW-1185">Reference proteome</keyword>
<dbReference type="Proteomes" id="UP001396334">
    <property type="component" value="Unassembled WGS sequence"/>
</dbReference>
<proteinExistence type="predicted"/>